<evidence type="ECO:0000313" key="2">
    <source>
        <dbReference type="Proteomes" id="UP001174936"/>
    </source>
</evidence>
<accession>A0AA39XUZ5</accession>
<reference evidence="1" key="1">
    <citation type="submission" date="2023-06" db="EMBL/GenBank/DDBJ databases">
        <title>Genome-scale phylogeny and comparative genomics of the fungal order Sordariales.</title>
        <authorList>
            <consortium name="Lawrence Berkeley National Laboratory"/>
            <person name="Hensen N."/>
            <person name="Bonometti L."/>
            <person name="Westerberg I."/>
            <person name="Brannstrom I.O."/>
            <person name="Guillou S."/>
            <person name="Cros-Aarteil S."/>
            <person name="Calhoun S."/>
            <person name="Haridas S."/>
            <person name="Kuo A."/>
            <person name="Mondo S."/>
            <person name="Pangilinan J."/>
            <person name="Riley R."/>
            <person name="Labutti K."/>
            <person name="Andreopoulos B."/>
            <person name="Lipzen A."/>
            <person name="Chen C."/>
            <person name="Yanf M."/>
            <person name="Daum C."/>
            <person name="Ng V."/>
            <person name="Clum A."/>
            <person name="Steindorff A."/>
            <person name="Ohm R."/>
            <person name="Martin F."/>
            <person name="Silar P."/>
            <person name="Natvig D."/>
            <person name="Lalanne C."/>
            <person name="Gautier V."/>
            <person name="Ament-Velasquez S.L."/>
            <person name="Kruys A."/>
            <person name="Hutchinson M.I."/>
            <person name="Powell A.J."/>
            <person name="Barry K."/>
            <person name="Miller A.N."/>
            <person name="Grigoriev I.V."/>
            <person name="Debuchy R."/>
            <person name="Gladieux P."/>
            <person name="Thoren M.H."/>
            <person name="Johannesson H."/>
        </authorList>
    </citation>
    <scope>NUCLEOTIDE SEQUENCE</scope>
    <source>
        <strain evidence="1">SMH2532-1</strain>
    </source>
</reference>
<gene>
    <name evidence="1" type="ORF">B0T16DRAFT_395291</name>
</gene>
<evidence type="ECO:0000313" key="1">
    <source>
        <dbReference type="EMBL" id="KAK0639585.1"/>
    </source>
</evidence>
<proteinExistence type="predicted"/>
<protein>
    <submittedName>
        <fullName evidence="1">Uncharacterized protein</fullName>
    </submittedName>
</protein>
<organism evidence="1 2">
    <name type="scientific">Cercophora newfieldiana</name>
    <dbReference type="NCBI Taxonomy" id="92897"/>
    <lineage>
        <taxon>Eukaryota</taxon>
        <taxon>Fungi</taxon>
        <taxon>Dikarya</taxon>
        <taxon>Ascomycota</taxon>
        <taxon>Pezizomycotina</taxon>
        <taxon>Sordariomycetes</taxon>
        <taxon>Sordariomycetidae</taxon>
        <taxon>Sordariales</taxon>
        <taxon>Lasiosphaeriaceae</taxon>
        <taxon>Cercophora</taxon>
    </lineage>
</organism>
<dbReference type="Proteomes" id="UP001174936">
    <property type="component" value="Unassembled WGS sequence"/>
</dbReference>
<name>A0AA39XUZ5_9PEZI</name>
<dbReference type="AlphaFoldDB" id="A0AA39XUZ5"/>
<keyword evidence="2" id="KW-1185">Reference proteome</keyword>
<sequence length="193" mass="21189">MSKTTHANLEQKNLANVFSDFLKQVIDGCDIFSSMKETFITIIESLVGGEESRTKRPRLDLDEPLHGSAGPDEIVPPVFGAEVSSQPAEVGIGSSNVPPAQIPKARTGPLMKLLEGTSLLQAIMTSSQWRWERNRDTWQESGQATDTIAALIPDSTSQDISFVIKVGHDTGWKLIEYLKFESSSVMRAPPITF</sequence>
<comment type="caution">
    <text evidence="1">The sequence shown here is derived from an EMBL/GenBank/DDBJ whole genome shotgun (WGS) entry which is preliminary data.</text>
</comment>
<dbReference type="EMBL" id="JAULSV010000007">
    <property type="protein sequence ID" value="KAK0639585.1"/>
    <property type="molecule type" value="Genomic_DNA"/>
</dbReference>